<dbReference type="SUPFAM" id="SSF52540">
    <property type="entry name" value="P-loop containing nucleoside triphosphate hydrolases"/>
    <property type="match status" value="1"/>
</dbReference>
<feature type="domain" description="ABC transmembrane type-1" evidence="9">
    <location>
        <begin position="23"/>
        <end position="204"/>
    </location>
</feature>
<sequence>MKQNIDSWVVLKTYEDYHQKDYSDYVSLYINDVEKITELIVKRYLSIIEKLSLAFFVLVMLFKIHYSMVLLALLSLIVMYLVPKYFQGRLSQYSVEESQIKSVYLSKIREYFGGFDTFYENRASALLIHKLRKETAHKSKFQEAKGSFEALVSGSLTFINSLTTILALALVSYFVIQGQIEGGSYLAVMSLLPNFGASVLQLFSEKAFYQSGQELFKERLGGIMESHWIPEVTRSLENQDEIIAITLANISIEYGQKRLVFPQQISFEAEKTYHLIGGNGSGKSSLLRVLVGEKGTFDGQILVNGKPCKQDLLEKIAYVNQTAFIFNDTVRENIDLFHEYEDQELLAIMAVLDLPLPLDQRLEDNGRNISGGQRQKIALARALLRKKSILILDEAMSNMDASSAERIYHYLLNTIETVIIVDHNLPTSVHEWIDERIFV</sequence>
<dbReference type="PANTHER" id="PTHR24221">
    <property type="entry name" value="ATP-BINDING CASSETTE SUB-FAMILY B"/>
    <property type="match status" value="1"/>
</dbReference>
<keyword evidence="3" id="KW-0547">Nucleotide-binding</keyword>
<dbReference type="InterPro" id="IPR011527">
    <property type="entry name" value="ABC1_TM_dom"/>
</dbReference>
<dbReference type="Gene3D" id="1.20.1560.10">
    <property type="entry name" value="ABC transporter type 1, transmembrane domain"/>
    <property type="match status" value="1"/>
</dbReference>
<dbReference type="CDD" id="cd03228">
    <property type="entry name" value="ABCC_MRP_Like"/>
    <property type="match status" value="1"/>
</dbReference>
<feature type="transmembrane region" description="Helical" evidence="7">
    <location>
        <begin position="150"/>
        <end position="176"/>
    </location>
</feature>
<comment type="caution">
    <text evidence="10">The sequence shown here is derived from an EMBL/GenBank/DDBJ whole genome shotgun (WGS) entry which is preliminary data.</text>
</comment>
<dbReference type="InterPro" id="IPR036640">
    <property type="entry name" value="ABC1_TM_sf"/>
</dbReference>
<evidence type="ECO:0000256" key="5">
    <source>
        <dbReference type="ARBA" id="ARBA00022989"/>
    </source>
</evidence>
<dbReference type="InterPro" id="IPR017871">
    <property type="entry name" value="ABC_transporter-like_CS"/>
</dbReference>
<dbReference type="InterPro" id="IPR027417">
    <property type="entry name" value="P-loop_NTPase"/>
</dbReference>
<comment type="subcellular location">
    <subcellularLocation>
        <location evidence="1">Cell membrane</location>
        <topology evidence="1">Multi-pass membrane protein</topology>
    </subcellularLocation>
</comment>
<keyword evidence="5 7" id="KW-1133">Transmembrane helix</keyword>
<evidence type="ECO:0000259" key="8">
    <source>
        <dbReference type="PROSITE" id="PS50893"/>
    </source>
</evidence>
<dbReference type="InterPro" id="IPR003439">
    <property type="entry name" value="ABC_transporter-like_ATP-bd"/>
</dbReference>
<keyword evidence="11" id="KW-1185">Reference proteome</keyword>
<feature type="transmembrane region" description="Helical" evidence="7">
    <location>
        <begin position="182"/>
        <end position="203"/>
    </location>
</feature>
<protein>
    <submittedName>
        <fullName evidence="10">ABC-type bacteriocin/lantibiotic exporter with double-glycine peptidase domain</fullName>
    </submittedName>
</protein>
<evidence type="ECO:0000256" key="4">
    <source>
        <dbReference type="ARBA" id="ARBA00022840"/>
    </source>
</evidence>
<evidence type="ECO:0000256" key="6">
    <source>
        <dbReference type="ARBA" id="ARBA00023136"/>
    </source>
</evidence>
<keyword evidence="4" id="KW-0067">ATP-binding</keyword>
<dbReference type="PROSITE" id="PS50929">
    <property type="entry name" value="ABC_TM1F"/>
    <property type="match status" value="1"/>
</dbReference>
<gene>
    <name evidence="10" type="ORF">ABID29_000386</name>
</gene>
<evidence type="ECO:0000313" key="11">
    <source>
        <dbReference type="Proteomes" id="UP001549122"/>
    </source>
</evidence>
<feature type="domain" description="ABC transporter" evidence="8">
    <location>
        <begin position="245"/>
        <end position="437"/>
    </location>
</feature>
<dbReference type="SUPFAM" id="SSF90123">
    <property type="entry name" value="ABC transporter transmembrane region"/>
    <property type="match status" value="1"/>
</dbReference>
<evidence type="ECO:0000256" key="2">
    <source>
        <dbReference type="ARBA" id="ARBA00022692"/>
    </source>
</evidence>
<evidence type="ECO:0000256" key="7">
    <source>
        <dbReference type="SAM" id="Phobius"/>
    </source>
</evidence>
<dbReference type="PANTHER" id="PTHR24221:SF654">
    <property type="entry name" value="ATP-BINDING CASSETTE SUB-FAMILY B MEMBER 6"/>
    <property type="match status" value="1"/>
</dbReference>
<reference evidence="10 11" key="1">
    <citation type="submission" date="2024-06" db="EMBL/GenBank/DDBJ databases">
        <title>Genomic Encyclopedia of Type Strains, Phase IV (KMG-IV): sequencing the most valuable type-strain genomes for metagenomic binning, comparative biology and taxonomic classification.</title>
        <authorList>
            <person name="Goeker M."/>
        </authorList>
    </citation>
    <scope>NUCLEOTIDE SEQUENCE [LARGE SCALE GENOMIC DNA]</scope>
    <source>
        <strain evidence="10 11">DSM 28303</strain>
    </source>
</reference>
<dbReference type="InterPro" id="IPR039421">
    <property type="entry name" value="Type_1_exporter"/>
</dbReference>
<evidence type="ECO:0000256" key="1">
    <source>
        <dbReference type="ARBA" id="ARBA00004651"/>
    </source>
</evidence>
<name>A0ABV2FFE1_9STRE</name>
<evidence type="ECO:0000313" key="10">
    <source>
        <dbReference type="EMBL" id="MET3557277.1"/>
    </source>
</evidence>
<dbReference type="Pfam" id="PF00005">
    <property type="entry name" value="ABC_tran"/>
    <property type="match status" value="1"/>
</dbReference>
<dbReference type="SMART" id="SM00382">
    <property type="entry name" value="AAA"/>
    <property type="match status" value="1"/>
</dbReference>
<dbReference type="EMBL" id="JBEPLO010000003">
    <property type="protein sequence ID" value="MET3557277.1"/>
    <property type="molecule type" value="Genomic_DNA"/>
</dbReference>
<dbReference type="Pfam" id="PF00664">
    <property type="entry name" value="ABC_membrane"/>
    <property type="match status" value="1"/>
</dbReference>
<dbReference type="PROSITE" id="PS00211">
    <property type="entry name" value="ABC_TRANSPORTER_1"/>
    <property type="match status" value="1"/>
</dbReference>
<keyword evidence="2 7" id="KW-0812">Transmembrane</keyword>
<feature type="transmembrane region" description="Helical" evidence="7">
    <location>
        <begin position="53"/>
        <end position="82"/>
    </location>
</feature>
<proteinExistence type="predicted"/>
<dbReference type="Proteomes" id="UP001549122">
    <property type="component" value="Unassembled WGS sequence"/>
</dbReference>
<dbReference type="InterPro" id="IPR003593">
    <property type="entry name" value="AAA+_ATPase"/>
</dbReference>
<evidence type="ECO:0000256" key="3">
    <source>
        <dbReference type="ARBA" id="ARBA00022741"/>
    </source>
</evidence>
<keyword evidence="6 7" id="KW-0472">Membrane</keyword>
<dbReference type="Gene3D" id="3.40.50.300">
    <property type="entry name" value="P-loop containing nucleotide triphosphate hydrolases"/>
    <property type="match status" value="1"/>
</dbReference>
<accession>A0ABV2FFE1</accession>
<evidence type="ECO:0000259" key="9">
    <source>
        <dbReference type="PROSITE" id="PS50929"/>
    </source>
</evidence>
<dbReference type="PROSITE" id="PS50893">
    <property type="entry name" value="ABC_TRANSPORTER_2"/>
    <property type="match status" value="1"/>
</dbReference>
<organism evidence="10 11">
    <name type="scientific">Streptococcus rupicaprae</name>
    <dbReference type="NCBI Taxonomy" id="759619"/>
    <lineage>
        <taxon>Bacteria</taxon>
        <taxon>Bacillati</taxon>
        <taxon>Bacillota</taxon>
        <taxon>Bacilli</taxon>
        <taxon>Lactobacillales</taxon>
        <taxon>Streptococcaceae</taxon>
        <taxon>Streptococcus</taxon>
    </lineage>
</organism>